<comment type="caution">
    <text evidence="5">The sequence shown here is derived from an EMBL/GenBank/DDBJ whole genome shotgun (WGS) entry which is preliminary data.</text>
</comment>
<evidence type="ECO:0000259" key="4">
    <source>
        <dbReference type="Pfam" id="PF00891"/>
    </source>
</evidence>
<evidence type="ECO:0000313" key="5">
    <source>
        <dbReference type="EMBL" id="CAG8978454.1"/>
    </source>
</evidence>
<keyword evidence="2" id="KW-0808">Transferase</keyword>
<evidence type="ECO:0000256" key="3">
    <source>
        <dbReference type="ARBA" id="ARBA00022691"/>
    </source>
</evidence>
<dbReference type="GO" id="GO:0008171">
    <property type="term" value="F:O-methyltransferase activity"/>
    <property type="evidence" value="ECO:0007669"/>
    <property type="project" value="InterPro"/>
</dbReference>
<keyword evidence="6" id="KW-1185">Reference proteome</keyword>
<dbReference type="InterPro" id="IPR036388">
    <property type="entry name" value="WH-like_DNA-bd_sf"/>
</dbReference>
<keyword evidence="3" id="KW-0949">S-adenosyl-L-methionine</keyword>
<sequence length="383" mass="42915">MPDHHQIIEVARAISIAAEKLNDFYDEEALELSFPGGKPTSEQGEMISSVGGLFDLASLHIIHDSGIAKHVPSEGTITIAELVNTCGIPHIHLRRILRHAITNRIFTEPIPESISHTPISTRLAHDPVMRATVGMLVDEMFPAAPCFSRAMRRYGTSTGPTDTAWALANDAHRPMVEELEAEHPVRAAQFAAFMRWNWSVQQPLQPLIENFDWAALGKGRVVDDFEEVVKNGERMFLEEIEDQPELRDRVQFMAHDAFEEQPVKGAGVYLLRSVLHDWPDESCVDILRSLVPALKKGAMVLVNDFVMPGMGEMDFLAERRARSLDLLMTALFNAREREAGEWEPLFAKADGRFRFEGVRKCVVNETGIPTEILLSVIVATWMG</sequence>
<dbReference type="InterPro" id="IPR029063">
    <property type="entry name" value="SAM-dependent_MTases_sf"/>
</dbReference>
<dbReference type="PANTHER" id="PTHR43712:SF5">
    <property type="entry name" value="O-METHYLTRANSFERASE ASQN-RELATED"/>
    <property type="match status" value="1"/>
</dbReference>
<dbReference type="InterPro" id="IPR016461">
    <property type="entry name" value="COMT-like"/>
</dbReference>
<proteinExistence type="predicted"/>
<protein>
    <recommendedName>
        <fullName evidence="4">O-methyltransferase C-terminal domain-containing protein</fullName>
    </recommendedName>
</protein>
<evidence type="ECO:0000313" key="6">
    <source>
        <dbReference type="Proteomes" id="UP000701801"/>
    </source>
</evidence>
<name>A0A9N9LNK1_9HELO</name>
<dbReference type="Proteomes" id="UP000701801">
    <property type="component" value="Unassembled WGS sequence"/>
</dbReference>
<dbReference type="EMBL" id="CAJVRM010000261">
    <property type="protein sequence ID" value="CAG8978454.1"/>
    <property type="molecule type" value="Genomic_DNA"/>
</dbReference>
<dbReference type="AlphaFoldDB" id="A0A9N9LNK1"/>
<gene>
    <name evidence="5" type="ORF">HYALB_00012836</name>
</gene>
<accession>A0A9N9LNK1</accession>
<dbReference type="Pfam" id="PF00891">
    <property type="entry name" value="Methyltransf_2"/>
    <property type="match status" value="1"/>
</dbReference>
<dbReference type="PANTHER" id="PTHR43712">
    <property type="entry name" value="PUTATIVE (AFU_ORTHOLOGUE AFUA_4G14580)-RELATED"/>
    <property type="match status" value="1"/>
</dbReference>
<dbReference type="Gene3D" id="1.10.10.10">
    <property type="entry name" value="Winged helix-like DNA-binding domain superfamily/Winged helix DNA-binding domain"/>
    <property type="match status" value="1"/>
</dbReference>
<dbReference type="InterPro" id="IPR036390">
    <property type="entry name" value="WH_DNA-bd_sf"/>
</dbReference>
<dbReference type="InterPro" id="IPR001077">
    <property type="entry name" value="COMT_C"/>
</dbReference>
<dbReference type="OrthoDB" id="1606438at2759"/>
<organism evidence="5 6">
    <name type="scientific">Hymenoscyphus albidus</name>
    <dbReference type="NCBI Taxonomy" id="595503"/>
    <lineage>
        <taxon>Eukaryota</taxon>
        <taxon>Fungi</taxon>
        <taxon>Dikarya</taxon>
        <taxon>Ascomycota</taxon>
        <taxon>Pezizomycotina</taxon>
        <taxon>Leotiomycetes</taxon>
        <taxon>Helotiales</taxon>
        <taxon>Helotiaceae</taxon>
        <taxon>Hymenoscyphus</taxon>
    </lineage>
</organism>
<feature type="domain" description="O-methyltransferase C-terminal" evidence="4">
    <location>
        <begin position="224"/>
        <end position="349"/>
    </location>
</feature>
<evidence type="ECO:0000256" key="1">
    <source>
        <dbReference type="ARBA" id="ARBA00022603"/>
    </source>
</evidence>
<dbReference type="SUPFAM" id="SSF53335">
    <property type="entry name" value="S-adenosyl-L-methionine-dependent methyltransferases"/>
    <property type="match status" value="1"/>
</dbReference>
<keyword evidence="1" id="KW-0489">Methyltransferase</keyword>
<reference evidence="5" key="1">
    <citation type="submission" date="2021-07" db="EMBL/GenBank/DDBJ databases">
        <authorList>
            <person name="Durling M."/>
        </authorList>
    </citation>
    <scope>NUCLEOTIDE SEQUENCE</scope>
</reference>
<dbReference type="GO" id="GO:0032259">
    <property type="term" value="P:methylation"/>
    <property type="evidence" value="ECO:0007669"/>
    <property type="project" value="UniProtKB-KW"/>
</dbReference>
<dbReference type="Gene3D" id="3.40.50.150">
    <property type="entry name" value="Vaccinia Virus protein VP39"/>
    <property type="match status" value="2"/>
</dbReference>
<dbReference type="SUPFAM" id="SSF46785">
    <property type="entry name" value="Winged helix' DNA-binding domain"/>
    <property type="match status" value="1"/>
</dbReference>
<evidence type="ECO:0000256" key="2">
    <source>
        <dbReference type="ARBA" id="ARBA00022679"/>
    </source>
</evidence>
<dbReference type="PROSITE" id="PS51683">
    <property type="entry name" value="SAM_OMT_II"/>
    <property type="match status" value="1"/>
</dbReference>